<protein>
    <submittedName>
        <fullName evidence="2">G4863 protein</fullName>
    </submittedName>
</protein>
<dbReference type="Proteomes" id="UP001497392">
    <property type="component" value="Unassembled WGS sequence"/>
</dbReference>
<gene>
    <name evidence="2" type="primary">g4863</name>
    <name evidence="2" type="ORF">VP750_LOCUS4148</name>
</gene>
<dbReference type="EMBL" id="CAXHTA020000007">
    <property type="protein sequence ID" value="CAL5222489.1"/>
    <property type="molecule type" value="Genomic_DNA"/>
</dbReference>
<feature type="compositionally biased region" description="Acidic residues" evidence="1">
    <location>
        <begin position="188"/>
        <end position="200"/>
    </location>
</feature>
<feature type="compositionally biased region" description="Basic and acidic residues" evidence="1">
    <location>
        <begin position="88"/>
        <end position="110"/>
    </location>
</feature>
<dbReference type="InterPro" id="IPR040218">
    <property type="entry name" value="SLC7A6OS"/>
</dbReference>
<feature type="compositionally biased region" description="Low complexity" evidence="1">
    <location>
        <begin position="114"/>
        <end position="128"/>
    </location>
</feature>
<dbReference type="PANTHER" id="PTHR31196:SF2">
    <property type="entry name" value="RNA POLYMERASE II NUCLEAR LOCALIZATION PROTEIN SLC7A6OS-RELATED"/>
    <property type="match status" value="1"/>
</dbReference>
<proteinExistence type="predicted"/>
<evidence type="ECO:0000313" key="3">
    <source>
        <dbReference type="Proteomes" id="UP001497392"/>
    </source>
</evidence>
<accession>A0ABP1FRC3</accession>
<keyword evidence="3" id="KW-1185">Reference proteome</keyword>
<feature type="region of interest" description="Disordered" evidence="1">
    <location>
        <begin position="88"/>
        <end position="129"/>
    </location>
</feature>
<organism evidence="2 3">
    <name type="scientific">Coccomyxa viridis</name>
    <dbReference type="NCBI Taxonomy" id="1274662"/>
    <lineage>
        <taxon>Eukaryota</taxon>
        <taxon>Viridiplantae</taxon>
        <taxon>Chlorophyta</taxon>
        <taxon>core chlorophytes</taxon>
        <taxon>Trebouxiophyceae</taxon>
        <taxon>Trebouxiophyceae incertae sedis</taxon>
        <taxon>Coccomyxaceae</taxon>
        <taxon>Coccomyxa</taxon>
    </lineage>
</organism>
<name>A0ABP1FRC3_9CHLO</name>
<evidence type="ECO:0000313" key="2">
    <source>
        <dbReference type="EMBL" id="CAL5222489.1"/>
    </source>
</evidence>
<reference evidence="2 3" key="1">
    <citation type="submission" date="2024-06" db="EMBL/GenBank/DDBJ databases">
        <authorList>
            <person name="Kraege A."/>
            <person name="Thomma B."/>
        </authorList>
    </citation>
    <scope>NUCLEOTIDE SEQUENCE [LARGE SCALE GENOMIC DNA]</scope>
</reference>
<evidence type="ECO:0000256" key="1">
    <source>
        <dbReference type="SAM" id="MobiDB-lite"/>
    </source>
</evidence>
<sequence length="241" mass="26711">MAEDYVTLLRIKRKRDEVVQQDLVVEGLTERPKKRAATCTNLANMTLEDDKPELRRFTHLASLPVERMDWTTSQQKLACLLQSFSRDPRSAGEETRNENSSKYRVFDVERPPIASGSNRNAAGGSSAGEKWEARLAGPKGDAIDQPGDVVYDLYTVSEGIGDDAAADYSQAPIVYVHDDLVFANEASDSADECYDSDNPDEEGHHTHDYPDESSGNEASTGDKDSGSSDSSDEQPDWRDEW</sequence>
<feature type="compositionally biased region" description="Basic and acidic residues" evidence="1">
    <location>
        <begin position="201"/>
        <end position="210"/>
    </location>
</feature>
<feature type="region of interest" description="Disordered" evidence="1">
    <location>
        <begin position="187"/>
        <end position="241"/>
    </location>
</feature>
<dbReference type="PANTHER" id="PTHR31196">
    <property type="entry name" value="RNA POLYMERASE II NUCLEAR LOCALIZATION PROTEIN SLC7A6OS-RELATED"/>
    <property type="match status" value="1"/>
</dbReference>
<comment type="caution">
    <text evidence="2">The sequence shown here is derived from an EMBL/GenBank/DDBJ whole genome shotgun (WGS) entry which is preliminary data.</text>
</comment>